<dbReference type="Proteomes" id="UP001321748">
    <property type="component" value="Chromosome"/>
</dbReference>
<proteinExistence type="predicted"/>
<name>A0ABM8BEW1_9BIFI</name>
<organism evidence="1 2">
    <name type="scientific">Bombiscardovia apis</name>
    <dbReference type="NCBI Taxonomy" id="2932182"/>
    <lineage>
        <taxon>Bacteria</taxon>
        <taxon>Bacillati</taxon>
        <taxon>Actinomycetota</taxon>
        <taxon>Actinomycetes</taxon>
        <taxon>Bifidobacteriales</taxon>
        <taxon>Bifidobacteriaceae</taxon>
        <taxon>Bombiscardovia</taxon>
    </lineage>
</organism>
<accession>A0ABM8BEW1</accession>
<keyword evidence="2" id="KW-1185">Reference proteome</keyword>
<protein>
    <submittedName>
        <fullName evidence="1">Uncharacterized protein</fullName>
    </submittedName>
</protein>
<sequence>MVHRGGGDPAGVAQRVAGAAAQVSLNRSNQAVTVSVSCPVISGPLGVLPARVSGSAVGMLNE</sequence>
<dbReference type="EMBL" id="AP026800">
    <property type="protein sequence ID" value="BDR55347.1"/>
    <property type="molecule type" value="Genomic_DNA"/>
</dbReference>
<reference evidence="1 2" key="1">
    <citation type="journal article" date="2023" name="Microbiol. Spectr.">
        <title>Symbiosis of Carpenter Bees with Uncharacterized Lactic Acid Bacteria Showing NAD Auxotrophy.</title>
        <authorList>
            <person name="Kawasaki S."/>
            <person name="Ozawa K."/>
            <person name="Mori T."/>
            <person name="Yamamoto A."/>
            <person name="Ito M."/>
            <person name="Ohkuma M."/>
            <person name="Sakamoto M."/>
            <person name="Matsutani M."/>
        </authorList>
    </citation>
    <scope>NUCLEOTIDE SEQUENCE [LARGE SCALE GENOMIC DNA]</scope>
    <source>
        <strain evidence="1 2">KimH</strain>
    </source>
</reference>
<gene>
    <name evidence="1" type="ORF">KIMH_14580</name>
</gene>
<evidence type="ECO:0000313" key="1">
    <source>
        <dbReference type="EMBL" id="BDR55347.1"/>
    </source>
</evidence>
<evidence type="ECO:0000313" key="2">
    <source>
        <dbReference type="Proteomes" id="UP001321748"/>
    </source>
</evidence>